<sequence length="701" mass="77715">MDGGTEAPEDKPAGAKGDPRATTAQLIEDAQHRFEQSSIRIAEVLAASDPPAVLARLATHLIVLLSEAGGATTSASVIHHHHLELLQAFALRGSRRGRGERGVDETAVALIPLLQENAKAFNDRLAGALAETEDRHLALALHQIRADTQTVRGEFHPAQMDRYLRALLSRFDDRFRAVHGVSGLHLADVLTALLDRFETNINTWSRRTAILFPAAKRPLVEVYGFTAADVRDILPAGADEAAVMAILERWSLGYGDLSALPAHRVLLNNPVWTKPFIRVAEGVFEWPNPGSTIAFFLAMFETLFDADAALKKAYEKARGPFLEDELGRLLKEQFGADRVFTRMKWRDDLDGVGYETDAFVLIDGVAIIFEAKGGRVAPEAKRGADDRLQREIVKLLEEPAIQSARLEALLTRRRETHCFSAHEGAVEIDSRGIDRFLRYNITLNILGPLNTHWPSLVKAGLISAETPHTPTMCIGDLDVVCEILEAPGEIVHYLRRRAAFEREVTFIADEHDLLAAYLDCGLDINQFAPGAILHSLYGRSRALDSYLSLSMHPEARPAKPGRRRTALWRRMLSDLDERRVPEWLELSHRLLNIEPDLQAMLAARLPKMRRRMLWSWRRTNAEWVLILNSKGDPRPPAVFVAYKAATPEDRTRIMRTAGGALLKESGAPDGLVIAFDARRRSGSCSELAIVTAAPPPTSSSG</sequence>
<feature type="region of interest" description="Disordered" evidence="1">
    <location>
        <begin position="1"/>
        <end position="20"/>
    </location>
</feature>
<organism evidence="2 3">
    <name type="scientific">Caulobacter hibisci</name>
    <dbReference type="NCBI Taxonomy" id="2035993"/>
    <lineage>
        <taxon>Bacteria</taxon>
        <taxon>Pseudomonadati</taxon>
        <taxon>Pseudomonadota</taxon>
        <taxon>Alphaproteobacteria</taxon>
        <taxon>Caulobacterales</taxon>
        <taxon>Caulobacteraceae</taxon>
        <taxon>Caulobacter</taxon>
    </lineage>
</organism>
<evidence type="ECO:0000256" key="1">
    <source>
        <dbReference type="SAM" id="MobiDB-lite"/>
    </source>
</evidence>
<gene>
    <name evidence="2" type="ORF">I4Q42_08460</name>
</gene>
<evidence type="ECO:0000313" key="2">
    <source>
        <dbReference type="EMBL" id="MBI1683697.1"/>
    </source>
</evidence>
<comment type="caution">
    <text evidence="2">The sequence shown here is derived from an EMBL/GenBank/DDBJ whole genome shotgun (WGS) entry which is preliminary data.</text>
</comment>
<dbReference type="EMBL" id="JADWOX010000004">
    <property type="protein sequence ID" value="MBI1683697.1"/>
    <property type="molecule type" value="Genomic_DNA"/>
</dbReference>
<name>A0ABS0SVM3_9CAUL</name>
<feature type="compositionally biased region" description="Basic and acidic residues" evidence="1">
    <location>
        <begin position="8"/>
        <end position="19"/>
    </location>
</feature>
<evidence type="ECO:0000313" key="3">
    <source>
        <dbReference type="Proteomes" id="UP000639859"/>
    </source>
</evidence>
<reference evidence="2 3" key="1">
    <citation type="submission" date="2020-11" db="EMBL/GenBank/DDBJ databases">
        <title>genome sequence of strain KACC 18849.</title>
        <authorList>
            <person name="Gao J."/>
            <person name="Zhang X."/>
        </authorList>
    </citation>
    <scope>NUCLEOTIDE SEQUENCE [LARGE SCALE GENOMIC DNA]</scope>
    <source>
        <strain evidence="2 3">KACC 18849</strain>
    </source>
</reference>
<accession>A0ABS0SVM3</accession>
<dbReference type="RefSeq" id="WP_198575628.1">
    <property type="nucleotide sequence ID" value="NZ_JADWOX010000004.1"/>
</dbReference>
<protein>
    <recommendedName>
        <fullName evidence="4">NERD domain-containing protein</fullName>
    </recommendedName>
</protein>
<evidence type="ECO:0008006" key="4">
    <source>
        <dbReference type="Google" id="ProtNLM"/>
    </source>
</evidence>
<dbReference type="Proteomes" id="UP000639859">
    <property type="component" value="Unassembled WGS sequence"/>
</dbReference>
<keyword evidence="3" id="KW-1185">Reference proteome</keyword>
<proteinExistence type="predicted"/>